<dbReference type="GO" id="GO:0016567">
    <property type="term" value="P:protein ubiquitination"/>
    <property type="evidence" value="ECO:0007669"/>
    <property type="project" value="InterPro"/>
</dbReference>
<dbReference type="InterPro" id="IPR044066">
    <property type="entry name" value="TRIAD_supradom"/>
</dbReference>
<dbReference type="Gene3D" id="3.30.420.10">
    <property type="entry name" value="Ribonuclease H-like superfamily/Ribonuclease H"/>
    <property type="match status" value="1"/>
</dbReference>
<evidence type="ECO:0000256" key="9">
    <source>
        <dbReference type="ARBA" id="ARBA00022737"/>
    </source>
</evidence>
<feature type="domain" description="RING-type" evidence="17">
    <location>
        <begin position="475"/>
        <end position="692"/>
    </location>
</feature>
<dbReference type="Pfam" id="PF01485">
    <property type="entry name" value="IBR"/>
    <property type="match status" value="4"/>
</dbReference>
<evidence type="ECO:0000256" key="6">
    <source>
        <dbReference type="ARBA" id="ARBA00012251"/>
    </source>
</evidence>
<feature type="region of interest" description="Disordered" evidence="14">
    <location>
        <begin position="1"/>
        <end position="23"/>
    </location>
</feature>
<dbReference type="AlphaFoldDB" id="A0A8X7UKK5"/>
<evidence type="ECO:0000256" key="7">
    <source>
        <dbReference type="ARBA" id="ARBA00022679"/>
    </source>
</evidence>
<feature type="transmembrane region" description="Helical" evidence="15">
    <location>
        <begin position="703"/>
        <end position="723"/>
    </location>
</feature>
<dbReference type="FunFam" id="3.30.40.10:FF:000230">
    <property type="entry name" value="RBR-type E3 ubiquitin transferase"/>
    <property type="match status" value="2"/>
</dbReference>
<evidence type="ECO:0000256" key="15">
    <source>
        <dbReference type="SAM" id="Phobius"/>
    </source>
</evidence>
<dbReference type="GO" id="GO:0008270">
    <property type="term" value="F:zinc ion binding"/>
    <property type="evidence" value="ECO:0007669"/>
    <property type="project" value="UniProtKB-KW"/>
</dbReference>
<comment type="caution">
    <text evidence="18">The sequence shown here is derived from an EMBL/GenBank/DDBJ whole genome shotgun (WGS) entry which is preliminary data.</text>
</comment>
<evidence type="ECO:0000256" key="11">
    <source>
        <dbReference type="ARBA" id="ARBA00022786"/>
    </source>
</evidence>
<dbReference type="OrthoDB" id="9977870at2759"/>
<dbReference type="Pfam" id="PF00097">
    <property type="entry name" value="zf-C3HC4"/>
    <property type="match status" value="2"/>
</dbReference>
<feature type="domain" description="RING-type" evidence="17">
    <location>
        <begin position="179"/>
        <end position="396"/>
    </location>
</feature>
<dbReference type="CDD" id="cd22584">
    <property type="entry name" value="Rcat_RBR_unk"/>
    <property type="match status" value="2"/>
</dbReference>
<keyword evidence="11" id="KW-0833">Ubl conjugation pathway</keyword>
<evidence type="ECO:0000256" key="5">
    <source>
        <dbReference type="ARBA" id="ARBA00005884"/>
    </source>
</evidence>
<dbReference type="SUPFAM" id="SSF53098">
    <property type="entry name" value="Ribonuclease H-like"/>
    <property type="match status" value="1"/>
</dbReference>
<keyword evidence="15" id="KW-0472">Membrane</keyword>
<evidence type="ECO:0000256" key="1">
    <source>
        <dbReference type="ARBA" id="ARBA00001798"/>
    </source>
</evidence>
<comment type="function">
    <text evidence="3">Might act as an E3 ubiquitin-protein ligase, or as part of E3 complex, which accepts ubiquitin from specific E2 ubiquitin-conjugating enzymes and then transfers it to substrates.</text>
</comment>
<feature type="domain" description="RING-type" evidence="16">
    <location>
        <begin position="183"/>
        <end position="231"/>
    </location>
</feature>
<dbReference type="PANTHER" id="PTHR11685">
    <property type="entry name" value="RBR FAMILY RING FINGER AND IBR DOMAIN-CONTAINING"/>
    <property type="match status" value="1"/>
</dbReference>
<dbReference type="InterPro" id="IPR012337">
    <property type="entry name" value="RNaseH-like_sf"/>
</dbReference>
<comment type="catalytic activity">
    <reaction evidence="1">
        <text>[E2 ubiquitin-conjugating enzyme]-S-ubiquitinyl-L-cysteine + [acceptor protein]-L-lysine = [E2 ubiquitin-conjugating enzyme]-L-cysteine + [acceptor protein]-N(6)-ubiquitinyl-L-lysine.</text>
        <dbReference type="EC" id="2.3.2.31"/>
    </reaction>
</comment>
<dbReference type="InterPro" id="IPR036397">
    <property type="entry name" value="RNaseH_sf"/>
</dbReference>
<dbReference type="SUPFAM" id="SSF57850">
    <property type="entry name" value="RING/U-box"/>
    <property type="match status" value="6"/>
</dbReference>
<keyword evidence="9" id="KW-0677">Repeat</keyword>
<keyword evidence="12" id="KW-0862">Zinc</keyword>
<evidence type="ECO:0000313" key="19">
    <source>
        <dbReference type="Proteomes" id="UP000886595"/>
    </source>
</evidence>
<dbReference type="Pfam" id="PF13456">
    <property type="entry name" value="RVT_3"/>
    <property type="match status" value="1"/>
</dbReference>
<dbReference type="GO" id="GO:0061630">
    <property type="term" value="F:ubiquitin protein ligase activity"/>
    <property type="evidence" value="ECO:0007669"/>
    <property type="project" value="UniProtKB-EC"/>
</dbReference>
<evidence type="ECO:0000259" key="16">
    <source>
        <dbReference type="PROSITE" id="PS50089"/>
    </source>
</evidence>
<evidence type="ECO:0000256" key="8">
    <source>
        <dbReference type="ARBA" id="ARBA00022723"/>
    </source>
</evidence>
<dbReference type="Gene3D" id="1.20.120.1750">
    <property type="match status" value="2"/>
</dbReference>
<dbReference type="FunFam" id="3.30.420.10:FF:000076">
    <property type="entry name" value="RBR-type E3 ubiquitin transferase"/>
    <property type="match status" value="1"/>
</dbReference>
<dbReference type="CDD" id="cd22582">
    <property type="entry name" value="BRcat_RBR_unk"/>
    <property type="match status" value="2"/>
</dbReference>
<dbReference type="Proteomes" id="UP000886595">
    <property type="component" value="Unassembled WGS sequence"/>
</dbReference>
<evidence type="ECO:0000313" key="18">
    <source>
        <dbReference type="EMBL" id="KAG2283305.1"/>
    </source>
</evidence>
<dbReference type="SMART" id="SM00647">
    <property type="entry name" value="IBR"/>
    <property type="match status" value="4"/>
</dbReference>
<sequence length="726" mass="82898">MVNGFPTIDGPTPAGKPSSDKHSGKIDVGHHMYSLYFKGLVSEDSLAGFGVAILGQEDELVFQMKGPIHGSDITVLEAELSALKRGLTEAADLGINHITIYSDNHPTHDLISGRLVPKENNMALLVNDVQRIRGRFSSSFTIFVSRCSIKHAYKLARETIVSEISIPMDTPPRRAKPARKMTCAICLDDDVNADQMFTVDNCGHRFCSECVKRHIEVRLLEGSVMTCPQFRCKSELNFNRCADILTPKLREIWRQRIRENSIPFEERVYCPNPKCSALMRVTELSKLNKESAVRRCCEKCGEPFCTNCKFPWHDNLSCDDFKIMHPNLRESELKLHALANQKLWRQCGKCQHMIELSKGCVLVVCRCGHKFCYRCGANARSCTHGLGHVFPPQPQQLESLPPPPPCWAQCLCWLFLLFSDDFAYKFRLCFAATNTQTWYRFRFVIKHAYKLARETIVSEISIPMDTPPRRAKPARKMTCAICLDDDVNADQMFTVDNCGHRFCSECVKRHIEVRLLEGSVMTCPQFRCKSELNFNRCADILTPKLREIWRQRIRENSIPFEERVYCPNPKCSALMRVTELSKLNKESAVRRCCEKCGEPFCTNCKFPWHDNLSCDDFKIMHPNLRESELKLHALANQKLWRQCGKCQHMIELSKGCVLVVCRCGHKFCYRCGANARSCTHGLGHVFPPQPQQLESLPPPPPCWAQCLCWLFLLFSVYFISVGIKSS</sequence>
<dbReference type="GO" id="GO:0003676">
    <property type="term" value="F:nucleic acid binding"/>
    <property type="evidence" value="ECO:0007669"/>
    <property type="project" value="InterPro"/>
</dbReference>
<dbReference type="InterPro" id="IPR002156">
    <property type="entry name" value="RNaseH_domain"/>
</dbReference>
<evidence type="ECO:0000256" key="14">
    <source>
        <dbReference type="SAM" id="MobiDB-lite"/>
    </source>
</evidence>
<protein>
    <recommendedName>
        <fullName evidence="6">RBR-type E3 ubiquitin transferase</fullName>
        <ecNumber evidence="6">2.3.2.31</ecNumber>
    </recommendedName>
</protein>
<dbReference type="InterPro" id="IPR013083">
    <property type="entry name" value="Znf_RING/FYVE/PHD"/>
</dbReference>
<proteinExistence type="inferred from homology"/>
<dbReference type="PROSITE" id="PS50089">
    <property type="entry name" value="ZF_RING_2"/>
    <property type="match status" value="2"/>
</dbReference>
<dbReference type="InterPro" id="IPR017907">
    <property type="entry name" value="Znf_RING_CS"/>
</dbReference>
<accession>A0A8X7UKK5</accession>
<keyword evidence="10 13" id="KW-0863">Zinc-finger</keyword>
<comment type="pathway">
    <text evidence="4">Protein modification; protein ubiquitination.</text>
</comment>
<evidence type="ECO:0000259" key="17">
    <source>
        <dbReference type="PROSITE" id="PS51873"/>
    </source>
</evidence>
<evidence type="ECO:0000256" key="2">
    <source>
        <dbReference type="ARBA" id="ARBA00001947"/>
    </source>
</evidence>
<dbReference type="PROSITE" id="PS51873">
    <property type="entry name" value="TRIAD"/>
    <property type="match status" value="2"/>
</dbReference>
<dbReference type="Gene3D" id="3.30.40.10">
    <property type="entry name" value="Zinc/RING finger domain, C3HC4 (zinc finger)"/>
    <property type="match status" value="2"/>
</dbReference>
<evidence type="ECO:0000256" key="4">
    <source>
        <dbReference type="ARBA" id="ARBA00004906"/>
    </source>
</evidence>
<dbReference type="PROSITE" id="PS00518">
    <property type="entry name" value="ZF_RING_1"/>
    <property type="match status" value="2"/>
</dbReference>
<keyword evidence="15" id="KW-0812">Transmembrane</keyword>
<evidence type="ECO:0000256" key="3">
    <source>
        <dbReference type="ARBA" id="ARBA00003976"/>
    </source>
</evidence>
<feature type="domain" description="RING-type" evidence="16">
    <location>
        <begin position="479"/>
        <end position="527"/>
    </location>
</feature>
<dbReference type="EMBL" id="JAAMPC010000011">
    <property type="protein sequence ID" value="KAG2283305.1"/>
    <property type="molecule type" value="Genomic_DNA"/>
</dbReference>
<evidence type="ECO:0000256" key="13">
    <source>
        <dbReference type="PROSITE-ProRule" id="PRU00175"/>
    </source>
</evidence>
<dbReference type="InterPro" id="IPR031127">
    <property type="entry name" value="E3_UB_ligase_RBR"/>
</dbReference>
<dbReference type="EC" id="2.3.2.31" evidence="6"/>
<dbReference type="InterPro" id="IPR001841">
    <property type="entry name" value="Znf_RING"/>
</dbReference>
<dbReference type="SMART" id="SM00184">
    <property type="entry name" value="RING"/>
    <property type="match status" value="4"/>
</dbReference>
<evidence type="ECO:0000256" key="10">
    <source>
        <dbReference type="ARBA" id="ARBA00022771"/>
    </source>
</evidence>
<keyword evidence="19" id="KW-1185">Reference proteome</keyword>
<dbReference type="InterPro" id="IPR018957">
    <property type="entry name" value="Znf_C3HC4_RING-type"/>
</dbReference>
<organism evidence="18 19">
    <name type="scientific">Brassica carinata</name>
    <name type="common">Ethiopian mustard</name>
    <name type="synonym">Abyssinian cabbage</name>
    <dbReference type="NCBI Taxonomy" id="52824"/>
    <lineage>
        <taxon>Eukaryota</taxon>
        <taxon>Viridiplantae</taxon>
        <taxon>Streptophyta</taxon>
        <taxon>Embryophyta</taxon>
        <taxon>Tracheophyta</taxon>
        <taxon>Spermatophyta</taxon>
        <taxon>Magnoliopsida</taxon>
        <taxon>eudicotyledons</taxon>
        <taxon>Gunneridae</taxon>
        <taxon>Pentapetalae</taxon>
        <taxon>rosids</taxon>
        <taxon>malvids</taxon>
        <taxon>Brassicales</taxon>
        <taxon>Brassicaceae</taxon>
        <taxon>Brassiceae</taxon>
        <taxon>Brassica</taxon>
    </lineage>
</organism>
<gene>
    <name evidence="18" type="ORF">Bca52824_054525</name>
</gene>
<keyword evidence="8" id="KW-0479">Metal-binding</keyword>
<reference evidence="18 19" key="1">
    <citation type="submission" date="2020-02" db="EMBL/GenBank/DDBJ databases">
        <authorList>
            <person name="Ma Q."/>
            <person name="Huang Y."/>
            <person name="Song X."/>
            <person name="Pei D."/>
        </authorList>
    </citation>
    <scope>NUCLEOTIDE SEQUENCE [LARGE SCALE GENOMIC DNA]</scope>
    <source>
        <strain evidence="18">Sxm20200214</strain>
        <tissue evidence="18">Leaf</tissue>
    </source>
</reference>
<evidence type="ECO:0000256" key="12">
    <source>
        <dbReference type="ARBA" id="ARBA00022833"/>
    </source>
</evidence>
<dbReference type="InterPro" id="IPR002867">
    <property type="entry name" value="IBR_dom"/>
</dbReference>
<name>A0A8X7UKK5_BRACI</name>
<comment type="cofactor">
    <cofactor evidence="2">
        <name>Zn(2+)</name>
        <dbReference type="ChEBI" id="CHEBI:29105"/>
    </cofactor>
</comment>
<keyword evidence="15" id="KW-1133">Transmembrane helix</keyword>
<dbReference type="GO" id="GO:0004523">
    <property type="term" value="F:RNA-DNA hybrid ribonuclease activity"/>
    <property type="evidence" value="ECO:0007669"/>
    <property type="project" value="InterPro"/>
</dbReference>
<keyword evidence="7" id="KW-0808">Transferase</keyword>
<comment type="similarity">
    <text evidence="5">Belongs to the RBR family. Ariadne subfamily.</text>
</comment>